<evidence type="ECO:0000256" key="2">
    <source>
        <dbReference type="ARBA" id="ARBA00007613"/>
    </source>
</evidence>
<comment type="caution">
    <text evidence="5">The sequence shown here is derived from an EMBL/GenBank/DDBJ whole genome shotgun (WGS) entry which is preliminary data.</text>
</comment>
<dbReference type="PANTHER" id="PTHR30203">
    <property type="entry name" value="OUTER MEMBRANE CATION EFFLUX PROTEIN"/>
    <property type="match status" value="1"/>
</dbReference>
<evidence type="ECO:0000256" key="1">
    <source>
        <dbReference type="ARBA" id="ARBA00004459"/>
    </source>
</evidence>
<name>A0A9X3AE96_9ENTR</name>
<dbReference type="GO" id="GO:0009279">
    <property type="term" value="C:cell outer membrane"/>
    <property type="evidence" value="ECO:0007669"/>
    <property type="project" value="UniProtKB-SubCell"/>
</dbReference>
<evidence type="ECO:0000256" key="3">
    <source>
        <dbReference type="RuleBase" id="RU362097"/>
    </source>
</evidence>
<gene>
    <name evidence="5" type="ORF">MUA00_19200</name>
</gene>
<feature type="chain" id="PRO_5041012232" evidence="3">
    <location>
        <begin position="22"/>
        <end position="459"/>
    </location>
</feature>
<feature type="signal peptide" evidence="3">
    <location>
        <begin position="1"/>
        <end position="21"/>
    </location>
</feature>
<dbReference type="Gene3D" id="1.20.1600.10">
    <property type="entry name" value="Outer membrane efflux proteins (OEP)"/>
    <property type="match status" value="1"/>
</dbReference>
<reference evidence="5" key="1">
    <citation type="submission" date="2022-03" db="EMBL/GenBank/DDBJ databases">
        <title>Proposal of a novel genus Dryocolo and two novel species.</title>
        <authorList>
            <person name="Maddock D.W."/>
            <person name="Brady C.L."/>
            <person name="Denman S."/>
            <person name="Arnold D."/>
        </authorList>
    </citation>
    <scope>NUCLEOTIDE SEQUENCE</scope>
    <source>
        <strain evidence="5">H6W4</strain>
    </source>
</reference>
<dbReference type="Pfam" id="PF02321">
    <property type="entry name" value="OEP"/>
    <property type="match status" value="2"/>
</dbReference>
<dbReference type="PROSITE" id="PS51257">
    <property type="entry name" value="PROKAR_LIPOPROTEIN"/>
    <property type="match status" value="1"/>
</dbReference>
<dbReference type="PANTHER" id="PTHR30203:SF33">
    <property type="entry name" value="BLR4455 PROTEIN"/>
    <property type="match status" value="1"/>
</dbReference>
<dbReference type="SUPFAM" id="SSF56954">
    <property type="entry name" value="Outer membrane efflux proteins (OEP)"/>
    <property type="match status" value="1"/>
</dbReference>
<evidence type="ECO:0000313" key="5">
    <source>
        <dbReference type="EMBL" id="MCT4703908.1"/>
    </source>
</evidence>
<keyword evidence="4" id="KW-0175">Coiled coil</keyword>
<keyword evidence="6" id="KW-1185">Reference proteome</keyword>
<keyword evidence="3" id="KW-0732">Signal</keyword>
<comment type="subcellular location">
    <subcellularLocation>
        <location evidence="1 3">Cell outer membrane</location>
        <topology evidence="1 3">Lipid-anchor</topology>
    </subcellularLocation>
</comment>
<evidence type="ECO:0000313" key="6">
    <source>
        <dbReference type="Proteomes" id="UP001150641"/>
    </source>
</evidence>
<protein>
    <submittedName>
        <fullName evidence="5">Efflux transporter outer membrane subunit</fullName>
    </submittedName>
</protein>
<keyword evidence="3" id="KW-0472">Membrane</keyword>
<dbReference type="Gene3D" id="2.20.200.10">
    <property type="entry name" value="Outer membrane efflux proteins (OEP)"/>
    <property type="match status" value="1"/>
</dbReference>
<evidence type="ECO:0000256" key="4">
    <source>
        <dbReference type="SAM" id="Coils"/>
    </source>
</evidence>
<dbReference type="EMBL" id="JALHAP010000082">
    <property type="protein sequence ID" value="MCT4703908.1"/>
    <property type="molecule type" value="Genomic_DNA"/>
</dbReference>
<comment type="similarity">
    <text evidence="2 3">Belongs to the outer membrane factor (OMF) (TC 1.B.17) family.</text>
</comment>
<sequence>MSPLKLSCIAAALLLAGCHSAQVQQAKPTLEIPAQWRDQVGPASSAEGFWWRNFHDSALNGYVDEALRYNSDVLTARERVNEYQARVQGAEGAQWPTLDAGLNAGRSRSQSAATGLPTHSDLYRGSLNASYNVDLWGQYSSATEAAQASLEAQKAAAAAANLTVASSVAAGYVTLLSLDEQLKVTQATLTARENAYNLAKRQYEAGYSSRLELMQSDSEYRATRAQIPQLQHQITQQENALSVLVGQNPGAVARGGEFDQLTPLTLPTELPSTLLNRRPDIVQAQRALLATDATLASSRAQLLPSINLVASGSLQDSTLSQLIDNPLRLWSIGGSILAPLLNREALNAQVDVAMSQRNQALYAYEKTVRNAFKEVNDSIDAIERLQEQLAELQEQEHVAEETLRIARNRYRNGYSSYLDELDAQRTLFSTQLSVVQVKNNLLLAQIDLYRSLGGGWRGL</sequence>
<dbReference type="InterPro" id="IPR003423">
    <property type="entry name" value="OMP_efflux"/>
</dbReference>
<keyword evidence="3" id="KW-0449">Lipoprotein</keyword>
<dbReference type="RefSeq" id="WP_271124590.1">
    <property type="nucleotide sequence ID" value="NZ_JALHAN010000069.1"/>
</dbReference>
<organism evidence="5 6">
    <name type="scientific">Dryocola boscaweniae</name>
    <dbReference type="NCBI Taxonomy" id="2925397"/>
    <lineage>
        <taxon>Bacteria</taxon>
        <taxon>Pseudomonadati</taxon>
        <taxon>Pseudomonadota</taxon>
        <taxon>Gammaproteobacteria</taxon>
        <taxon>Enterobacterales</taxon>
        <taxon>Enterobacteriaceae</taxon>
        <taxon>Dryocola</taxon>
    </lineage>
</organism>
<proteinExistence type="inferred from homology"/>
<dbReference type="NCBIfam" id="TIGR01845">
    <property type="entry name" value="outer_NodT"/>
    <property type="match status" value="1"/>
</dbReference>
<accession>A0A9X3AE96</accession>
<feature type="coiled-coil region" evidence="4">
    <location>
        <begin position="368"/>
        <end position="409"/>
    </location>
</feature>
<keyword evidence="3" id="KW-0564">Palmitate</keyword>
<dbReference type="InterPro" id="IPR010131">
    <property type="entry name" value="MdtP/NodT-like"/>
</dbReference>
<dbReference type="AlphaFoldDB" id="A0A9X3AE96"/>
<keyword evidence="3" id="KW-0812">Transmembrane</keyword>
<dbReference type="GO" id="GO:0015562">
    <property type="term" value="F:efflux transmembrane transporter activity"/>
    <property type="evidence" value="ECO:0007669"/>
    <property type="project" value="InterPro"/>
</dbReference>
<keyword evidence="3" id="KW-1134">Transmembrane beta strand</keyword>
<dbReference type="Proteomes" id="UP001150641">
    <property type="component" value="Unassembled WGS sequence"/>
</dbReference>